<dbReference type="PANTHER" id="PTHR38459:SF1">
    <property type="entry name" value="PROPHAGE BACTOPRENOL-LINKED GLUCOSE TRANSLOCASE HOMOLOG"/>
    <property type="match status" value="1"/>
</dbReference>
<organism evidence="8">
    <name type="scientific">mine drainage metagenome</name>
    <dbReference type="NCBI Taxonomy" id="410659"/>
    <lineage>
        <taxon>unclassified sequences</taxon>
        <taxon>metagenomes</taxon>
        <taxon>ecological metagenomes</taxon>
    </lineage>
</organism>
<feature type="transmembrane region" description="Helical" evidence="6">
    <location>
        <begin position="44"/>
        <end position="65"/>
    </location>
</feature>
<keyword evidence="4 6" id="KW-1133">Transmembrane helix</keyword>
<evidence type="ECO:0000313" key="8">
    <source>
        <dbReference type="EMBL" id="OIR06282.1"/>
    </source>
</evidence>
<reference evidence="8" key="1">
    <citation type="submission" date="2016-10" db="EMBL/GenBank/DDBJ databases">
        <title>Sequence of Gallionella enrichment culture.</title>
        <authorList>
            <person name="Poehlein A."/>
            <person name="Muehling M."/>
            <person name="Daniel R."/>
        </authorList>
    </citation>
    <scope>NUCLEOTIDE SEQUENCE</scope>
</reference>
<dbReference type="GO" id="GO:0000271">
    <property type="term" value="P:polysaccharide biosynthetic process"/>
    <property type="evidence" value="ECO:0007669"/>
    <property type="project" value="InterPro"/>
</dbReference>
<sequence>MSKAKIPSRETQVRFLRFLTVGGVAALVQFATLAVYKRWLAPDIAFSCSFFCSTATHYLMNRFWALPSDRHDAWRQLAEYLATAALSYLVNLTLFHLCHGPLGLGVLLSAALALPPSTLLVFLMLNYRVFRKKSRLLP</sequence>
<evidence type="ECO:0000256" key="3">
    <source>
        <dbReference type="ARBA" id="ARBA00022692"/>
    </source>
</evidence>
<comment type="caution">
    <text evidence="8">The sequence shown here is derived from an EMBL/GenBank/DDBJ whole genome shotgun (WGS) entry which is preliminary data.</text>
</comment>
<gene>
    <name evidence="8" type="ORF">GALL_114720</name>
</gene>
<feature type="transmembrane region" description="Helical" evidence="6">
    <location>
        <begin position="77"/>
        <end position="97"/>
    </location>
</feature>
<evidence type="ECO:0000256" key="6">
    <source>
        <dbReference type="SAM" id="Phobius"/>
    </source>
</evidence>
<dbReference type="PANTHER" id="PTHR38459">
    <property type="entry name" value="PROPHAGE BACTOPRENOL-LINKED GLUCOSE TRANSLOCASE HOMOLOG"/>
    <property type="match status" value="1"/>
</dbReference>
<evidence type="ECO:0000256" key="4">
    <source>
        <dbReference type="ARBA" id="ARBA00022989"/>
    </source>
</evidence>
<evidence type="ECO:0000259" key="7">
    <source>
        <dbReference type="Pfam" id="PF04138"/>
    </source>
</evidence>
<comment type="similarity">
    <text evidence="2">Belongs to the GtrA family.</text>
</comment>
<evidence type="ECO:0000256" key="5">
    <source>
        <dbReference type="ARBA" id="ARBA00023136"/>
    </source>
</evidence>
<dbReference type="Pfam" id="PF04138">
    <property type="entry name" value="GtrA_DPMS_TM"/>
    <property type="match status" value="1"/>
</dbReference>
<keyword evidence="3 6" id="KW-0812">Transmembrane</keyword>
<keyword evidence="5 6" id="KW-0472">Membrane</keyword>
<feature type="transmembrane region" description="Helical" evidence="6">
    <location>
        <begin position="15"/>
        <end position="32"/>
    </location>
</feature>
<dbReference type="AlphaFoldDB" id="A0A1J5SDF0"/>
<evidence type="ECO:0000256" key="2">
    <source>
        <dbReference type="ARBA" id="ARBA00009399"/>
    </source>
</evidence>
<dbReference type="GO" id="GO:0005886">
    <property type="term" value="C:plasma membrane"/>
    <property type="evidence" value="ECO:0007669"/>
    <property type="project" value="TreeGrafter"/>
</dbReference>
<feature type="domain" description="GtrA/DPMS transmembrane" evidence="7">
    <location>
        <begin position="17"/>
        <end position="130"/>
    </location>
</feature>
<protein>
    <submittedName>
        <fullName evidence="8">GtrA-like protein</fullName>
    </submittedName>
</protein>
<feature type="transmembrane region" description="Helical" evidence="6">
    <location>
        <begin position="103"/>
        <end position="125"/>
    </location>
</feature>
<evidence type="ECO:0000256" key="1">
    <source>
        <dbReference type="ARBA" id="ARBA00004141"/>
    </source>
</evidence>
<dbReference type="InterPro" id="IPR051401">
    <property type="entry name" value="GtrA_CellWall_Glycosyl"/>
</dbReference>
<comment type="subcellular location">
    <subcellularLocation>
        <location evidence="1">Membrane</location>
        <topology evidence="1">Multi-pass membrane protein</topology>
    </subcellularLocation>
</comment>
<dbReference type="InterPro" id="IPR007267">
    <property type="entry name" value="GtrA_DPMS_TM"/>
</dbReference>
<proteinExistence type="inferred from homology"/>
<accession>A0A1J5SDF0</accession>
<dbReference type="EMBL" id="MLJW01000044">
    <property type="protein sequence ID" value="OIR06282.1"/>
    <property type="molecule type" value="Genomic_DNA"/>
</dbReference>
<name>A0A1J5SDF0_9ZZZZ</name>